<evidence type="ECO:0000256" key="9">
    <source>
        <dbReference type="ARBA" id="ARBA00023239"/>
    </source>
</evidence>
<comment type="cofactor">
    <cofactor evidence="1">
        <name>Mn(2+)</name>
        <dbReference type="ChEBI" id="CHEBI:29035"/>
    </cofactor>
</comment>
<dbReference type="KEGG" id="dov:DSCO28_40230"/>
<dbReference type="RefSeq" id="WP_155323656.1">
    <property type="nucleotide sequence ID" value="NZ_AP021876.1"/>
</dbReference>
<keyword evidence="8" id="KW-0464">Manganese</keyword>
<dbReference type="InterPro" id="IPR008210">
    <property type="entry name" value="PEP_carboxykinase_N"/>
</dbReference>
<keyword evidence="5" id="KW-0547">Nucleotide-binding</keyword>
<evidence type="ECO:0000256" key="1">
    <source>
        <dbReference type="ARBA" id="ARBA00001936"/>
    </source>
</evidence>
<evidence type="ECO:0000259" key="11">
    <source>
        <dbReference type="Pfam" id="PF17297"/>
    </source>
</evidence>
<comment type="similarity">
    <text evidence="2">Belongs to the phosphoenolpyruvate carboxykinase [GTP] family.</text>
</comment>
<dbReference type="GO" id="GO:0046327">
    <property type="term" value="P:glycerol biosynthetic process from pyruvate"/>
    <property type="evidence" value="ECO:0007669"/>
    <property type="project" value="TreeGrafter"/>
</dbReference>
<dbReference type="InterPro" id="IPR008209">
    <property type="entry name" value="PEP_carboxykinase_GTP"/>
</dbReference>
<feature type="domain" description="Phosphoenolpyruvate carboxykinase C-terminal P-loop" evidence="10">
    <location>
        <begin position="266"/>
        <end position="631"/>
    </location>
</feature>
<accession>A0A5K7ZTB4</accession>
<dbReference type="SUPFAM" id="SSF53795">
    <property type="entry name" value="PEP carboxykinase-like"/>
    <property type="match status" value="1"/>
</dbReference>
<dbReference type="GO" id="GO:0005525">
    <property type="term" value="F:GTP binding"/>
    <property type="evidence" value="ECO:0007669"/>
    <property type="project" value="UniProtKB-KW"/>
</dbReference>
<organism evidence="12 13">
    <name type="scientific">Desulfosarcina ovata subsp. sediminis</name>
    <dbReference type="NCBI Taxonomy" id="885957"/>
    <lineage>
        <taxon>Bacteria</taxon>
        <taxon>Pseudomonadati</taxon>
        <taxon>Thermodesulfobacteriota</taxon>
        <taxon>Desulfobacteria</taxon>
        <taxon>Desulfobacterales</taxon>
        <taxon>Desulfosarcinaceae</taxon>
        <taxon>Desulfosarcina</taxon>
    </lineage>
</organism>
<evidence type="ECO:0000256" key="6">
    <source>
        <dbReference type="ARBA" id="ARBA00022793"/>
    </source>
</evidence>
<dbReference type="PIRSF" id="PIRSF001348">
    <property type="entry name" value="PEP_carboxykinase_GTP"/>
    <property type="match status" value="1"/>
</dbReference>
<dbReference type="GO" id="GO:0033993">
    <property type="term" value="P:response to lipid"/>
    <property type="evidence" value="ECO:0007669"/>
    <property type="project" value="TreeGrafter"/>
</dbReference>
<dbReference type="GO" id="GO:0030145">
    <property type="term" value="F:manganese ion binding"/>
    <property type="evidence" value="ECO:0007669"/>
    <property type="project" value="TreeGrafter"/>
</dbReference>
<name>A0A5K7ZTB4_9BACT</name>
<dbReference type="GO" id="GO:0019543">
    <property type="term" value="P:propionate catabolic process"/>
    <property type="evidence" value="ECO:0007669"/>
    <property type="project" value="TreeGrafter"/>
</dbReference>
<keyword evidence="9" id="KW-0456">Lyase</keyword>
<dbReference type="EC" id="4.1.1.32" evidence="3"/>
<keyword evidence="12" id="KW-0670">Pyruvate</keyword>
<dbReference type="GO" id="GO:0006094">
    <property type="term" value="P:gluconeogenesis"/>
    <property type="evidence" value="ECO:0007669"/>
    <property type="project" value="InterPro"/>
</dbReference>
<evidence type="ECO:0000256" key="2">
    <source>
        <dbReference type="ARBA" id="ARBA00005796"/>
    </source>
</evidence>
<dbReference type="PANTHER" id="PTHR11561">
    <property type="entry name" value="PHOSPHOENOLPYRUVATE CARBOXYKINASE"/>
    <property type="match status" value="1"/>
</dbReference>
<keyword evidence="7" id="KW-0342">GTP-binding</keyword>
<evidence type="ECO:0000256" key="3">
    <source>
        <dbReference type="ARBA" id="ARBA00012306"/>
    </source>
</evidence>
<dbReference type="GO" id="GO:0016301">
    <property type="term" value="F:kinase activity"/>
    <property type="evidence" value="ECO:0007669"/>
    <property type="project" value="UniProtKB-KW"/>
</dbReference>
<keyword evidence="6" id="KW-0210">Decarboxylase</keyword>
<evidence type="ECO:0000313" key="12">
    <source>
        <dbReference type="EMBL" id="BBO83457.1"/>
    </source>
</evidence>
<evidence type="ECO:0000256" key="7">
    <source>
        <dbReference type="ARBA" id="ARBA00023134"/>
    </source>
</evidence>
<keyword evidence="4" id="KW-0479">Metal-binding</keyword>
<evidence type="ECO:0000256" key="4">
    <source>
        <dbReference type="ARBA" id="ARBA00022723"/>
    </source>
</evidence>
<dbReference type="GO" id="GO:0005829">
    <property type="term" value="C:cytosol"/>
    <property type="evidence" value="ECO:0007669"/>
    <property type="project" value="TreeGrafter"/>
</dbReference>
<dbReference type="Pfam" id="PF00821">
    <property type="entry name" value="PEPCK_GTP"/>
    <property type="match status" value="1"/>
</dbReference>
<dbReference type="Gene3D" id="3.40.449.10">
    <property type="entry name" value="Phosphoenolpyruvate Carboxykinase, domain 1"/>
    <property type="match status" value="1"/>
</dbReference>
<dbReference type="EMBL" id="AP021876">
    <property type="protein sequence ID" value="BBO83457.1"/>
    <property type="molecule type" value="Genomic_DNA"/>
</dbReference>
<dbReference type="NCBIfam" id="NF003253">
    <property type="entry name" value="PRK04210.1"/>
    <property type="match status" value="1"/>
</dbReference>
<proteinExistence type="inferred from homology"/>
<dbReference type="PANTHER" id="PTHR11561:SF0">
    <property type="entry name" value="PHOSPHOENOLPYRUVATE CARBOXYKINASE [GTP]-RELATED"/>
    <property type="match status" value="1"/>
</dbReference>
<dbReference type="InterPro" id="IPR013035">
    <property type="entry name" value="PEP_carboxykinase_C"/>
</dbReference>
<dbReference type="AlphaFoldDB" id="A0A5K7ZTB4"/>
<gene>
    <name evidence="12" type="ORF">DSCO28_40230</name>
</gene>
<feature type="domain" description="Phosphoenolpyruvate carboxykinase GTP-utilising N-terminal" evidence="11">
    <location>
        <begin position="51"/>
        <end position="257"/>
    </location>
</feature>
<dbReference type="InterPro" id="IPR035078">
    <property type="entry name" value="PEP_carboxykinase_GTP_N"/>
</dbReference>
<dbReference type="GO" id="GO:0042594">
    <property type="term" value="P:response to starvation"/>
    <property type="evidence" value="ECO:0007669"/>
    <property type="project" value="TreeGrafter"/>
</dbReference>
<reference evidence="12 13" key="1">
    <citation type="submission" date="2019-11" db="EMBL/GenBank/DDBJ databases">
        <title>Comparative genomics of hydrocarbon-degrading Desulfosarcina strains.</title>
        <authorList>
            <person name="Watanabe M."/>
            <person name="Kojima H."/>
            <person name="Fukui M."/>
        </authorList>
    </citation>
    <scope>NUCLEOTIDE SEQUENCE [LARGE SCALE GENOMIC DNA]</scope>
    <source>
        <strain evidence="12 13">28bB2T</strain>
    </source>
</reference>
<dbReference type="GO" id="GO:0004613">
    <property type="term" value="F:phosphoenolpyruvate carboxykinase (GTP) activity"/>
    <property type="evidence" value="ECO:0007669"/>
    <property type="project" value="UniProtKB-EC"/>
</dbReference>
<dbReference type="Pfam" id="PF17297">
    <property type="entry name" value="PEPCK_N"/>
    <property type="match status" value="1"/>
</dbReference>
<sequence length="653" mass="71740">MLKKNEGIDIVKELGGIQNVEQAQALFEKRLDSDHLIRIRKLSQPEILIKIANAIAMCDPARVYINTGSAADRQFIRQLALNKGEEAVLPMDGHTIHYDLKEEQGRIIDRTFYIANPDEKISSLANKILRDDALVEVRTKMAGIMSGGTMVVGLYMRGPVGAAATNPALELTSSAYVSHSAEILYRNAFDDFEKEVERLGHFYTNIHSEGLNRAEDLPNARVFMDRSHRTTYSFNCTYAGNTLLLKKGNHRFSVDKAVYEGEGRELAEHMFITGIDGPDGRVTWVAGAAPSGCGKTTTAMAGNHFVGDDLAQMWIDESGSVRSINPECGIFGIVEDVNGEGDPMLMDRLRNPGSEVIWTNVLIDETGTPHWTGNGEAQPIRGRNFQGPWKKGLQDANGKEIPISHPNARCTISSSALANYSEAAEAAEGVETRVITYSGRDSDTMPPVWVAKNSDHGVAIGACIVSAATATEVGASGVKRAPWANAPFIPGALGDYMKAQFDFFGSAAIADGKRPIMAGLNYFLTHEARGGSGKKLLGEKKDVKAWLAWLEQRAHGDVDAIETPIGFIPRYADMQTLFETRIDKAYPEDLYNRQFSLYVDNILARIDLQIAAYSKEENIPPRLFDVLKEQRDGLVALKEKFGPIVTPKQLSDM</sequence>
<dbReference type="Proteomes" id="UP000425960">
    <property type="component" value="Chromosome"/>
</dbReference>
<keyword evidence="12" id="KW-0418">Kinase</keyword>
<dbReference type="GO" id="GO:0006107">
    <property type="term" value="P:oxaloacetate metabolic process"/>
    <property type="evidence" value="ECO:0007669"/>
    <property type="project" value="TreeGrafter"/>
</dbReference>
<evidence type="ECO:0000259" key="10">
    <source>
        <dbReference type="Pfam" id="PF00821"/>
    </source>
</evidence>
<keyword evidence="12" id="KW-0808">Transferase</keyword>
<protein>
    <recommendedName>
        <fullName evidence="3">phosphoenolpyruvate carboxykinase (GTP)</fullName>
        <ecNumber evidence="3">4.1.1.32</ecNumber>
    </recommendedName>
</protein>
<evidence type="ECO:0000256" key="5">
    <source>
        <dbReference type="ARBA" id="ARBA00022741"/>
    </source>
</evidence>
<dbReference type="SUPFAM" id="SSF68923">
    <property type="entry name" value="PEP carboxykinase N-terminal domain"/>
    <property type="match status" value="1"/>
</dbReference>
<dbReference type="Gene3D" id="3.90.228.20">
    <property type="match status" value="2"/>
</dbReference>
<evidence type="ECO:0000256" key="8">
    <source>
        <dbReference type="ARBA" id="ARBA00023211"/>
    </source>
</evidence>
<dbReference type="GO" id="GO:0071333">
    <property type="term" value="P:cellular response to glucose stimulus"/>
    <property type="evidence" value="ECO:0007669"/>
    <property type="project" value="TreeGrafter"/>
</dbReference>
<dbReference type="InterPro" id="IPR035077">
    <property type="entry name" value="PEP_carboxykinase_GTP_C"/>
</dbReference>
<evidence type="ECO:0000313" key="13">
    <source>
        <dbReference type="Proteomes" id="UP000425960"/>
    </source>
</evidence>